<dbReference type="Proteomes" id="UP001362999">
    <property type="component" value="Unassembled WGS sequence"/>
</dbReference>
<comment type="similarity">
    <text evidence="1 3">Belongs to the short-chain dehydrogenases/reductases (SDR) family.</text>
</comment>
<organism evidence="4 5">
    <name type="scientific">Favolaschia claudopus</name>
    <dbReference type="NCBI Taxonomy" id="2862362"/>
    <lineage>
        <taxon>Eukaryota</taxon>
        <taxon>Fungi</taxon>
        <taxon>Dikarya</taxon>
        <taxon>Basidiomycota</taxon>
        <taxon>Agaricomycotina</taxon>
        <taxon>Agaricomycetes</taxon>
        <taxon>Agaricomycetidae</taxon>
        <taxon>Agaricales</taxon>
        <taxon>Marasmiineae</taxon>
        <taxon>Mycenaceae</taxon>
        <taxon>Favolaschia</taxon>
    </lineage>
</organism>
<dbReference type="InterPro" id="IPR002347">
    <property type="entry name" value="SDR_fam"/>
</dbReference>
<evidence type="ECO:0000256" key="3">
    <source>
        <dbReference type="RuleBase" id="RU000363"/>
    </source>
</evidence>
<dbReference type="InterPro" id="IPR036291">
    <property type="entry name" value="NAD(P)-bd_dom_sf"/>
</dbReference>
<dbReference type="GO" id="GO:0016616">
    <property type="term" value="F:oxidoreductase activity, acting on the CH-OH group of donors, NAD or NADP as acceptor"/>
    <property type="evidence" value="ECO:0007669"/>
    <property type="project" value="TreeGrafter"/>
</dbReference>
<keyword evidence="5" id="KW-1185">Reference proteome</keyword>
<dbReference type="PRINTS" id="PR00081">
    <property type="entry name" value="GDHRDH"/>
</dbReference>
<reference evidence="4 5" key="1">
    <citation type="journal article" date="2024" name="J Genomics">
        <title>Draft genome sequencing and assembly of Favolaschia claudopus CIRM-BRFM 2984 isolated from oak limbs.</title>
        <authorList>
            <person name="Navarro D."/>
            <person name="Drula E."/>
            <person name="Chaduli D."/>
            <person name="Cazenave R."/>
            <person name="Ahrendt S."/>
            <person name="Wang J."/>
            <person name="Lipzen A."/>
            <person name="Daum C."/>
            <person name="Barry K."/>
            <person name="Grigoriev I.V."/>
            <person name="Favel A."/>
            <person name="Rosso M.N."/>
            <person name="Martin F."/>
        </authorList>
    </citation>
    <scope>NUCLEOTIDE SEQUENCE [LARGE SCALE GENOMIC DNA]</scope>
    <source>
        <strain evidence="4 5">CIRM-BRFM 2984</strain>
    </source>
</reference>
<gene>
    <name evidence="4" type="ORF">R3P38DRAFT_2762519</name>
</gene>
<dbReference type="PANTHER" id="PTHR42760:SF121">
    <property type="entry name" value="3-OXOACYL-(ACYL-CARRIER-PROTEIN) REDUCTASE"/>
    <property type="match status" value="1"/>
</dbReference>
<dbReference type="AlphaFoldDB" id="A0AAW0DLX7"/>
<dbReference type="GO" id="GO:0006633">
    <property type="term" value="P:fatty acid biosynthetic process"/>
    <property type="evidence" value="ECO:0007669"/>
    <property type="project" value="TreeGrafter"/>
</dbReference>
<dbReference type="PRINTS" id="PR00080">
    <property type="entry name" value="SDRFAMILY"/>
</dbReference>
<evidence type="ECO:0008006" key="6">
    <source>
        <dbReference type="Google" id="ProtNLM"/>
    </source>
</evidence>
<dbReference type="FunFam" id="3.40.50.720:FF:000084">
    <property type="entry name" value="Short-chain dehydrogenase reductase"/>
    <property type="match status" value="1"/>
</dbReference>
<dbReference type="GO" id="GO:0048038">
    <property type="term" value="F:quinone binding"/>
    <property type="evidence" value="ECO:0007669"/>
    <property type="project" value="TreeGrafter"/>
</dbReference>
<dbReference type="EMBL" id="JAWWNJ010000007">
    <property type="protein sequence ID" value="KAK7052084.1"/>
    <property type="molecule type" value="Genomic_DNA"/>
</dbReference>
<dbReference type="PANTHER" id="PTHR42760">
    <property type="entry name" value="SHORT-CHAIN DEHYDROGENASES/REDUCTASES FAMILY MEMBER"/>
    <property type="match status" value="1"/>
</dbReference>
<proteinExistence type="inferred from homology"/>
<comment type="caution">
    <text evidence="4">The sequence shown here is derived from an EMBL/GenBank/DDBJ whole genome shotgun (WGS) entry which is preliminary data.</text>
</comment>
<evidence type="ECO:0000256" key="1">
    <source>
        <dbReference type="ARBA" id="ARBA00006484"/>
    </source>
</evidence>
<dbReference type="PROSITE" id="PS00061">
    <property type="entry name" value="ADH_SHORT"/>
    <property type="match status" value="1"/>
</dbReference>
<keyword evidence="2" id="KW-0521">NADP</keyword>
<dbReference type="InterPro" id="IPR020904">
    <property type="entry name" value="Sc_DH/Rdtase_CS"/>
</dbReference>
<evidence type="ECO:0000256" key="2">
    <source>
        <dbReference type="ARBA" id="ARBA00022857"/>
    </source>
</evidence>
<protein>
    <recommendedName>
        <fullName evidence="6">NAD(P)-binding protein</fullName>
    </recommendedName>
</protein>
<evidence type="ECO:0000313" key="5">
    <source>
        <dbReference type="Proteomes" id="UP001362999"/>
    </source>
</evidence>
<dbReference type="Gene3D" id="3.40.50.720">
    <property type="entry name" value="NAD(P)-binding Rossmann-like Domain"/>
    <property type="match status" value="1"/>
</dbReference>
<dbReference type="Pfam" id="PF00106">
    <property type="entry name" value="adh_short"/>
    <property type="match status" value="1"/>
</dbReference>
<evidence type="ECO:0000313" key="4">
    <source>
        <dbReference type="EMBL" id="KAK7052084.1"/>
    </source>
</evidence>
<sequence length="300" mass="32152">MSSQTHTPRRVALVTGAARGIGKAIALRLASDGYDVAVNDIARCAKELQQVVAELRQFTVETLACIGDVSVEDDVQSMIQQVVEHFPSRRLDVMVANAGIVKWSSLTETIKLNAGTATASAWDEVMRVNARGTFLCYKHAAKQMIQQRGGRIIGAASFCAKHALRFLGAYSASKFAVRGLTQAAALELGPYDITVNAYAPGGIDTDMLGVLASGTAASSGGAPDDYFQAVCNKVPWVPPPADRLALAESADSCGIYRVNSFHGSVPHRPDDSTLNLMKGPRRRGECCLILSFRGIPVYHR</sequence>
<dbReference type="SUPFAM" id="SSF51735">
    <property type="entry name" value="NAD(P)-binding Rossmann-fold domains"/>
    <property type="match status" value="1"/>
</dbReference>
<accession>A0AAW0DLX7</accession>
<name>A0AAW0DLX7_9AGAR</name>